<keyword evidence="2" id="KW-0238">DNA-binding</keyword>
<gene>
    <name evidence="3" type="ORF">S03H2_38299</name>
</gene>
<name>X1HMU3_9ZZZZ</name>
<accession>X1HMU3</accession>
<evidence type="ECO:0008006" key="4">
    <source>
        <dbReference type="Google" id="ProtNLM"/>
    </source>
</evidence>
<dbReference type="InterPro" id="IPR044946">
    <property type="entry name" value="Restrct_endonuc_typeI_TRD_sf"/>
</dbReference>
<dbReference type="GO" id="GO:0009307">
    <property type="term" value="P:DNA restriction-modification system"/>
    <property type="evidence" value="ECO:0007669"/>
    <property type="project" value="UniProtKB-KW"/>
</dbReference>
<dbReference type="EMBL" id="BARU01023613">
    <property type="protein sequence ID" value="GAH55159.1"/>
    <property type="molecule type" value="Genomic_DNA"/>
</dbReference>
<protein>
    <recommendedName>
        <fullName evidence="4">Type I restriction modification DNA specificity domain-containing protein</fullName>
    </recommendedName>
</protein>
<evidence type="ECO:0000256" key="1">
    <source>
        <dbReference type="ARBA" id="ARBA00022747"/>
    </source>
</evidence>
<dbReference type="GO" id="GO:0003677">
    <property type="term" value="F:DNA binding"/>
    <property type="evidence" value="ECO:0007669"/>
    <property type="project" value="UniProtKB-KW"/>
</dbReference>
<evidence type="ECO:0000313" key="3">
    <source>
        <dbReference type="EMBL" id="GAH55159.1"/>
    </source>
</evidence>
<dbReference type="Gene3D" id="3.90.220.20">
    <property type="entry name" value="DNA methylase specificity domains"/>
    <property type="match status" value="1"/>
</dbReference>
<organism evidence="3">
    <name type="scientific">marine sediment metagenome</name>
    <dbReference type="NCBI Taxonomy" id="412755"/>
    <lineage>
        <taxon>unclassified sequences</taxon>
        <taxon>metagenomes</taxon>
        <taxon>ecological metagenomes</taxon>
    </lineage>
</organism>
<sequence>GSPAIVPPLKSHSKYLFTHHVYTIRFASDYQHWKRFIFFTLLQPAFRERAMGFATGTTVLALPRDAILDYQIVNPGDTLINAFTDQLKPIFASKYANDGQTLTFAAIRDALLPKLLSGEIRVKDAEKFVEKAI</sequence>
<keyword evidence="1" id="KW-0680">Restriction system</keyword>
<evidence type="ECO:0000256" key="2">
    <source>
        <dbReference type="ARBA" id="ARBA00023125"/>
    </source>
</evidence>
<dbReference type="AlphaFoldDB" id="X1HMU3"/>
<feature type="non-terminal residue" evidence="3">
    <location>
        <position position="1"/>
    </location>
</feature>
<proteinExistence type="predicted"/>
<reference evidence="3" key="1">
    <citation type="journal article" date="2014" name="Front. Microbiol.">
        <title>High frequency of phylogenetically diverse reductive dehalogenase-homologous genes in deep subseafloor sedimentary metagenomes.</title>
        <authorList>
            <person name="Kawai M."/>
            <person name="Futagami T."/>
            <person name="Toyoda A."/>
            <person name="Takaki Y."/>
            <person name="Nishi S."/>
            <person name="Hori S."/>
            <person name="Arai W."/>
            <person name="Tsubouchi T."/>
            <person name="Morono Y."/>
            <person name="Uchiyama I."/>
            <person name="Ito T."/>
            <person name="Fujiyama A."/>
            <person name="Inagaki F."/>
            <person name="Takami H."/>
        </authorList>
    </citation>
    <scope>NUCLEOTIDE SEQUENCE</scope>
    <source>
        <strain evidence="3">Expedition CK06-06</strain>
    </source>
</reference>
<dbReference type="SUPFAM" id="SSF116734">
    <property type="entry name" value="DNA methylase specificity domain"/>
    <property type="match status" value="1"/>
</dbReference>
<comment type="caution">
    <text evidence="3">The sequence shown here is derived from an EMBL/GenBank/DDBJ whole genome shotgun (WGS) entry which is preliminary data.</text>
</comment>